<dbReference type="OrthoDB" id="60033at2759"/>
<sequence length="1621" mass="181142">MGDRRPSLIDQMAMAAALEGLVDDSEHDDDDDMHVLDEAELEDDEDSHSSLGNDVSEDFVVRGGRTSGSRISGASYSSLSSTSSGMRQAAAAAVEAARVSYLGHRYSRTSMDPMIYEYGEEEDEGEYYDDSFNREEIAAEDSQIQVGRYGSSNEFILDADIVAGSKDEYESEVVGAMLKKYSVPGLHRASNDGHNHNEHSMYESYDQPVQSGEYLGYDQPGVRRGLNNYTKPAIHSNRTGNDSSLSDIGSAPSRVDSETFDHFDDEQLLDERLSKVAVLSPGASSDSKPTARTSSSAFDARRRLSFNQKRRTSYNSVNSDHSFHSAPSPYGYEQAEGGAKSAERRRPLSIAVPNAEGAGYARRVSNRSSIRRQPLASIGTTSSTSESFEGNQRRASYNATYEGESGNGQSPGNSGSISSAVSRLTFRNRRSRQTRLSMSIAGRQGPIGSLDSAIDTLRNQDSNSEWENVAAAVTVVAASESGASASNSRHIKFAVNDTVLVFLTLLNVTNMEDPKDTFTVAPVNRYGFPAGEGRTEAEKTGPYTFVICTVSHVHFDEDDRYYTVERADTATQQRADSGWIEPLTDPEGIAAAFMAARKTVRSTQDKPEEVMEETGLFQGCMDICLDILSWPSDFVASTLLPFYRRLRLATKLLVTQLLLGEAPFSCKIRITGINVLVLCSIIFLFLEVIKLAFLPAEFDDEIAIVGTVVWIVLALELMFEIMIRPSNYYQLIRSDKAFAPSTARYISNFHLVFESLALLTFIPEFACIGDPESCTRKAFFSRVKASADAILGPTHGDAAWGRLILGLTSLRFFGVIRHWKQMWINNTFHPTKREGIEKWLFPREKDYHESASPHAIRSRLLSKKRDDDDTTYDDDTTTIVTYSSKTTRSEDDQRLKNAATVGTALMVVNSQRALILMVLVVTVLPLLNAINQQNLVADSVTKLLQANNLAALSGISDCEYMEFAIESWLNMAVVPQPPSKIREIDHSFVLWAQVLPVRCPFQNITGVITSCRGPLSKYREMPENKPTCDIWDTFSPATSEEASVEYFAEALKLREGGIVKKTAESSGDTLSGFNVTVVYNENPTISLANMGLFYLLLSILVLGLYFLQALRGDAIRLVLDPLQRMLKIVLRYAENPLSQDVNKKSQQEKMEDESAFENEGEEIGNFETEQLINAITKIADLLRKCWGVAGAGIISSNLARTKDGKTVVFNPTVPGKRVYALFGFVAINGFSEILRALDRDIMILINDVAKVVHDEVYRWALGEHGQCNKNLGPAFLMVWRIGDFSEVHKKKQVATEKLFRDNATKHHKKSTLRRRYRGVGRGQYGRRSRNEPSNREIQLESLPGIQAFTDRALLGMLKSFAGIHRDKRLTNWKSDFRLSAGVGAYHADIMYGMDAGWAVEGAVGSEYKIDATYLSPHVNMASRMMSATKQYGVTILLSKAVEKLLSKNCRKKLRHLDTVYVKGSKVKQSIFTYDARFQGVDFFLLERTPEQADLESELYTPNIWDQDQDLRAMRQHVSEAFMETYHLAVKQYLGGNWQEAYNNFQAADSIMIEKVLEDGYLEIDIDEMEGRIFDREDVEEDVVRLRNKLGDGACRTLMNFMRRRRLTPPSDWDSVRQLFSK</sequence>
<feature type="compositionally biased region" description="Low complexity" evidence="1">
    <location>
        <begin position="62"/>
        <end position="79"/>
    </location>
</feature>
<keyword evidence="2" id="KW-1133">Transmembrane helix</keyword>
<feature type="region of interest" description="Disordered" evidence="1">
    <location>
        <begin position="21"/>
        <end position="79"/>
    </location>
</feature>
<evidence type="ECO:0000313" key="4">
    <source>
        <dbReference type="Proteomes" id="UP000693970"/>
    </source>
</evidence>
<dbReference type="PANTHER" id="PTHR43336">
    <property type="entry name" value="OXYGEN SENSOR HISTIDINE KINASE RESPONSE REGULATOR DEVS/DOSS"/>
    <property type="match status" value="1"/>
</dbReference>
<feature type="transmembrane region" description="Helical" evidence="2">
    <location>
        <begin position="702"/>
        <end position="723"/>
    </location>
</feature>
<name>A0A9K3M8F8_9STRA</name>
<accession>A0A9K3M8F8</accession>
<gene>
    <name evidence="3" type="ORF">IV203_013151</name>
</gene>
<feature type="compositionally biased region" description="Polar residues" evidence="1">
    <location>
        <begin position="236"/>
        <end position="247"/>
    </location>
</feature>
<protein>
    <submittedName>
        <fullName evidence="3">Adenylate cyclase family protein</fullName>
    </submittedName>
</protein>
<feature type="compositionally biased region" description="Acidic residues" evidence="1">
    <location>
        <begin position="21"/>
        <end position="46"/>
    </location>
</feature>
<feature type="region of interest" description="Disordered" evidence="1">
    <location>
        <begin position="279"/>
        <end position="394"/>
    </location>
</feature>
<reference evidence="3" key="1">
    <citation type="journal article" date="2021" name="Sci. Rep.">
        <title>Diploid genomic architecture of Nitzschia inconspicua, an elite biomass production diatom.</title>
        <authorList>
            <person name="Oliver A."/>
            <person name="Podell S."/>
            <person name="Pinowska A."/>
            <person name="Traller J.C."/>
            <person name="Smith S.R."/>
            <person name="McClure R."/>
            <person name="Beliaev A."/>
            <person name="Bohutskyi P."/>
            <person name="Hill E.A."/>
            <person name="Rabines A."/>
            <person name="Zheng H."/>
            <person name="Allen L.Z."/>
            <person name="Kuo A."/>
            <person name="Grigoriev I.V."/>
            <person name="Allen A.E."/>
            <person name="Hazlebeck D."/>
            <person name="Allen E.E."/>
        </authorList>
    </citation>
    <scope>NUCLEOTIDE SEQUENCE</scope>
    <source>
        <strain evidence="3">Hildebrandi</strain>
    </source>
</reference>
<feature type="transmembrane region" description="Helical" evidence="2">
    <location>
        <begin position="913"/>
        <end position="930"/>
    </location>
</feature>
<proteinExistence type="predicted"/>
<dbReference type="Proteomes" id="UP000693970">
    <property type="component" value="Unassembled WGS sequence"/>
</dbReference>
<feature type="region of interest" description="Disordered" evidence="1">
    <location>
        <begin position="226"/>
        <end position="258"/>
    </location>
</feature>
<dbReference type="PANTHER" id="PTHR43336:SF3">
    <property type="entry name" value="GUANYLATE CYCLASE DOMAIN-CONTAINING PROTEIN"/>
    <property type="match status" value="1"/>
</dbReference>
<evidence type="ECO:0000313" key="3">
    <source>
        <dbReference type="EMBL" id="KAG7374056.1"/>
    </source>
</evidence>
<organism evidence="3 4">
    <name type="scientific">Nitzschia inconspicua</name>
    <dbReference type="NCBI Taxonomy" id="303405"/>
    <lineage>
        <taxon>Eukaryota</taxon>
        <taxon>Sar</taxon>
        <taxon>Stramenopiles</taxon>
        <taxon>Ochrophyta</taxon>
        <taxon>Bacillariophyta</taxon>
        <taxon>Bacillariophyceae</taxon>
        <taxon>Bacillariophycidae</taxon>
        <taxon>Bacillariales</taxon>
        <taxon>Bacillariaceae</taxon>
        <taxon>Nitzschia</taxon>
    </lineage>
</organism>
<feature type="transmembrane region" description="Helical" evidence="2">
    <location>
        <begin position="1087"/>
        <end position="1107"/>
    </location>
</feature>
<comment type="caution">
    <text evidence="3">The sequence shown here is derived from an EMBL/GenBank/DDBJ whole genome shotgun (WGS) entry which is preliminary data.</text>
</comment>
<reference evidence="3" key="2">
    <citation type="submission" date="2021-04" db="EMBL/GenBank/DDBJ databases">
        <authorList>
            <person name="Podell S."/>
        </authorList>
    </citation>
    <scope>NUCLEOTIDE SEQUENCE</scope>
    <source>
        <strain evidence="3">Hildebrandi</strain>
    </source>
</reference>
<feature type="transmembrane region" description="Helical" evidence="2">
    <location>
        <begin position="675"/>
        <end position="696"/>
    </location>
</feature>
<keyword evidence="2" id="KW-0472">Membrane</keyword>
<keyword evidence="4" id="KW-1185">Reference proteome</keyword>
<evidence type="ECO:0000256" key="2">
    <source>
        <dbReference type="SAM" id="Phobius"/>
    </source>
</evidence>
<dbReference type="EMBL" id="JAGRRH010000001">
    <property type="protein sequence ID" value="KAG7374056.1"/>
    <property type="molecule type" value="Genomic_DNA"/>
</dbReference>
<feature type="compositionally biased region" description="Polar residues" evidence="1">
    <location>
        <begin position="282"/>
        <end position="297"/>
    </location>
</feature>
<keyword evidence="2" id="KW-0812">Transmembrane</keyword>
<evidence type="ECO:0000256" key="1">
    <source>
        <dbReference type="SAM" id="MobiDB-lite"/>
    </source>
</evidence>